<sequence>MLGGVRLDVRGAPIRQIRVAVNTNAELCVSDNLKNAVLFLRTNGELKNVYDGYQKTDDITLVKTPQRSRPRTAHLSITRTGTVSFKLASGEPERAGRSFRVDPEIHHGQEKITAV</sequence>
<reference evidence="2" key="2">
    <citation type="submission" date="2020-11" db="EMBL/GenBank/DDBJ databases">
        <authorList>
            <person name="McCartney M.A."/>
            <person name="Auch B."/>
            <person name="Kono T."/>
            <person name="Mallez S."/>
            <person name="Becker A."/>
            <person name="Gohl D.M."/>
            <person name="Silverstein K.A.T."/>
            <person name="Koren S."/>
            <person name="Bechman K.B."/>
            <person name="Herman A."/>
            <person name="Abrahante J.E."/>
            <person name="Garbe J."/>
        </authorList>
    </citation>
    <scope>NUCLEOTIDE SEQUENCE</scope>
    <source>
        <strain evidence="2">Duluth1</strain>
        <tissue evidence="2">Whole animal</tissue>
    </source>
</reference>
<accession>A0A9D4HL77</accession>
<dbReference type="Proteomes" id="UP000828390">
    <property type="component" value="Unassembled WGS sequence"/>
</dbReference>
<name>A0A9D4HL77_DREPO</name>
<comment type="caution">
    <text evidence="2">The sequence shown here is derived from an EMBL/GenBank/DDBJ whole genome shotgun (WGS) entry which is preliminary data.</text>
</comment>
<evidence type="ECO:0000313" key="1">
    <source>
        <dbReference type="EMBL" id="KAH3723541.1"/>
    </source>
</evidence>
<protein>
    <submittedName>
        <fullName evidence="2">Uncharacterized protein</fullName>
    </submittedName>
</protein>
<keyword evidence="3" id="KW-1185">Reference proteome</keyword>
<organism evidence="2 3">
    <name type="scientific">Dreissena polymorpha</name>
    <name type="common">Zebra mussel</name>
    <name type="synonym">Mytilus polymorpha</name>
    <dbReference type="NCBI Taxonomy" id="45954"/>
    <lineage>
        <taxon>Eukaryota</taxon>
        <taxon>Metazoa</taxon>
        <taxon>Spiralia</taxon>
        <taxon>Lophotrochozoa</taxon>
        <taxon>Mollusca</taxon>
        <taxon>Bivalvia</taxon>
        <taxon>Autobranchia</taxon>
        <taxon>Heteroconchia</taxon>
        <taxon>Euheterodonta</taxon>
        <taxon>Imparidentia</taxon>
        <taxon>Neoheterodontei</taxon>
        <taxon>Myida</taxon>
        <taxon>Dreissenoidea</taxon>
        <taxon>Dreissenidae</taxon>
        <taxon>Dreissena</taxon>
    </lineage>
</organism>
<evidence type="ECO:0000313" key="3">
    <source>
        <dbReference type="Proteomes" id="UP000828390"/>
    </source>
</evidence>
<evidence type="ECO:0000313" key="2">
    <source>
        <dbReference type="EMBL" id="KAH3723549.1"/>
    </source>
</evidence>
<dbReference type="EMBL" id="JAIWYP010000012">
    <property type="protein sequence ID" value="KAH3723541.1"/>
    <property type="molecule type" value="Genomic_DNA"/>
</dbReference>
<dbReference type="EMBL" id="JAIWYP010000012">
    <property type="protein sequence ID" value="KAH3723549.1"/>
    <property type="molecule type" value="Genomic_DNA"/>
</dbReference>
<dbReference type="AlphaFoldDB" id="A0A9D4HL77"/>
<gene>
    <name evidence="1" type="ORF">DPMN_049331</name>
    <name evidence="2" type="ORF">DPMN_049339</name>
</gene>
<reference evidence="2" key="1">
    <citation type="journal article" date="2019" name="bioRxiv">
        <title>The Genome of the Zebra Mussel, Dreissena polymorpha: A Resource for Invasive Species Research.</title>
        <authorList>
            <person name="McCartney M.A."/>
            <person name="Auch B."/>
            <person name="Kono T."/>
            <person name="Mallez S."/>
            <person name="Zhang Y."/>
            <person name="Obille A."/>
            <person name="Becker A."/>
            <person name="Abrahante J.E."/>
            <person name="Garbe J."/>
            <person name="Badalamenti J.P."/>
            <person name="Herman A."/>
            <person name="Mangelson H."/>
            <person name="Liachko I."/>
            <person name="Sullivan S."/>
            <person name="Sone E.D."/>
            <person name="Koren S."/>
            <person name="Silverstein K.A.T."/>
            <person name="Beckman K.B."/>
            <person name="Gohl D.M."/>
        </authorList>
    </citation>
    <scope>NUCLEOTIDE SEQUENCE</scope>
    <source>
        <strain evidence="2">Duluth1</strain>
        <tissue evidence="2">Whole animal</tissue>
    </source>
</reference>
<proteinExistence type="predicted"/>